<dbReference type="InterPro" id="IPR000182">
    <property type="entry name" value="GNAT_dom"/>
</dbReference>
<dbReference type="GO" id="GO:0016747">
    <property type="term" value="F:acyltransferase activity, transferring groups other than amino-acyl groups"/>
    <property type="evidence" value="ECO:0007669"/>
    <property type="project" value="InterPro"/>
</dbReference>
<name>A0A7Y9H367_9ACTN</name>
<gene>
    <name evidence="2" type="ORF">F4692_001458</name>
</gene>
<reference evidence="2 3" key="1">
    <citation type="submission" date="2020-07" db="EMBL/GenBank/DDBJ databases">
        <authorList>
            <person name="Partida-Martinez L."/>
            <person name="Huntemann M."/>
            <person name="Clum A."/>
            <person name="Wang J."/>
            <person name="Palaniappan K."/>
            <person name="Ritter S."/>
            <person name="Chen I.-M."/>
            <person name="Stamatis D."/>
            <person name="Reddy T."/>
            <person name="O'Malley R."/>
            <person name="Daum C."/>
            <person name="Shapiro N."/>
            <person name="Ivanova N."/>
            <person name="Kyrpides N."/>
            <person name="Woyke T."/>
        </authorList>
    </citation>
    <scope>NUCLEOTIDE SEQUENCE [LARGE SCALE GENOMIC DNA]</scope>
    <source>
        <strain evidence="2 3">AT2.17</strain>
    </source>
</reference>
<dbReference type="CDD" id="cd04301">
    <property type="entry name" value="NAT_SF"/>
    <property type="match status" value="1"/>
</dbReference>
<organism evidence="2 3">
    <name type="scientific">Nocardioides cavernae</name>
    <dbReference type="NCBI Taxonomy" id="1921566"/>
    <lineage>
        <taxon>Bacteria</taxon>
        <taxon>Bacillati</taxon>
        <taxon>Actinomycetota</taxon>
        <taxon>Actinomycetes</taxon>
        <taxon>Propionibacteriales</taxon>
        <taxon>Nocardioidaceae</taxon>
        <taxon>Nocardioides</taxon>
    </lineage>
</organism>
<dbReference type="Pfam" id="PF00583">
    <property type="entry name" value="Acetyltransf_1"/>
    <property type="match status" value="1"/>
</dbReference>
<reference evidence="2 3" key="2">
    <citation type="submission" date="2020-08" db="EMBL/GenBank/DDBJ databases">
        <title>The Agave Microbiome: Exploring the role of microbial communities in plant adaptations to desert environments.</title>
        <authorList>
            <person name="Partida-Martinez L.P."/>
        </authorList>
    </citation>
    <scope>NUCLEOTIDE SEQUENCE [LARGE SCALE GENOMIC DNA]</scope>
    <source>
        <strain evidence="2 3">AT2.17</strain>
    </source>
</reference>
<protein>
    <submittedName>
        <fullName evidence="2">GNAT superfamily N-acetyltransferase</fullName>
    </submittedName>
</protein>
<accession>A0A7Y9H367</accession>
<dbReference type="AlphaFoldDB" id="A0A7Y9H367"/>
<dbReference type="PROSITE" id="PS51186">
    <property type="entry name" value="GNAT"/>
    <property type="match status" value="1"/>
</dbReference>
<evidence type="ECO:0000313" key="3">
    <source>
        <dbReference type="Proteomes" id="UP000549911"/>
    </source>
</evidence>
<evidence type="ECO:0000313" key="2">
    <source>
        <dbReference type="EMBL" id="NYE36354.1"/>
    </source>
</evidence>
<proteinExistence type="predicted"/>
<sequence>MPRKTTRLTVDHLAELAEPVRACLFWELSPVDRARLDEQERIAEKERWVSTVLRDWGSCGRVVRVDGRTVGHILYAPAARLPGAAALPTAPGSPDAVIAATAWIDPAHRRGGLGRILVQAMAADLVERGHTAVEAYGDTRGRADGCVLPAEFLGSVGFKTQRAHPTTPRMRMELRTALSWKDEVELALERVWGAVRPTQKATRPIGSVRVASHDQLCAVSTARRIR</sequence>
<keyword evidence="2" id="KW-0808">Transferase</keyword>
<comment type="caution">
    <text evidence="2">The sequence shown here is derived from an EMBL/GenBank/DDBJ whole genome shotgun (WGS) entry which is preliminary data.</text>
</comment>
<dbReference type="RefSeq" id="WP_179618897.1">
    <property type="nucleotide sequence ID" value="NZ_JACCBW010000001.1"/>
</dbReference>
<dbReference type="Proteomes" id="UP000549911">
    <property type="component" value="Unassembled WGS sequence"/>
</dbReference>
<dbReference type="SUPFAM" id="SSF55729">
    <property type="entry name" value="Acyl-CoA N-acyltransferases (Nat)"/>
    <property type="match status" value="1"/>
</dbReference>
<dbReference type="EMBL" id="JACCBW010000001">
    <property type="protein sequence ID" value="NYE36354.1"/>
    <property type="molecule type" value="Genomic_DNA"/>
</dbReference>
<dbReference type="Gene3D" id="3.40.630.30">
    <property type="match status" value="1"/>
</dbReference>
<keyword evidence="3" id="KW-1185">Reference proteome</keyword>
<dbReference type="InterPro" id="IPR016181">
    <property type="entry name" value="Acyl_CoA_acyltransferase"/>
</dbReference>
<feature type="domain" description="N-acetyltransferase" evidence="1">
    <location>
        <begin position="23"/>
        <end position="175"/>
    </location>
</feature>
<evidence type="ECO:0000259" key="1">
    <source>
        <dbReference type="PROSITE" id="PS51186"/>
    </source>
</evidence>